<dbReference type="Gene3D" id="1.10.10.10">
    <property type="entry name" value="Winged helix-like DNA-binding domain superfamily/Winged helix DNA-binding domain"/>
    <property type="match status" value="1"/>
</dbReference>
<evidence type="ECO:0000256" key="4">
    <source>
        <dbReference type="ARBA" id="ARBA00023163"/>
    </source>
</evidence>
<reference evidence="7 8" key="1">
    <citation type="submission" date="2019-04" db="EMBL/GenBank/DDBJ databases">
        <title>Microbes associate with the intestines of laboratory mice.</title>
        <authorList>
            <person name="Navarre W."/>
            <person name="Wong E."/>
            <person name="Huang K."/>
            <person name="Tropini C."/>
            <person name="Ng K."/>
            <person name="Yu B."/>
        </authorList>
    </citation>
    <scope>NUCLEOTIDE SEQUENCE [LARGE SCALE GENOMIC DNA]</scope>
    <source>
        <strain evidence="7 8">NM46_B2-13</strain>
    </source>
</reference>
<dbReference type="InterPro" id="IPR014284">
    <property type="entry name" value="RNA_pol_sigma-70_dom"/>
</dbReference>
<dbReference type="Proteomes" id="UP000309893">
    <property type="component" value="Unassembled WGS sequence"/>
</dbReference>
<dbReference type="InterPro" id="IPR013325">
    <property type="entry name" value="RNA_pol_sigma_r2"/>
</dbReference>
<dbReference type="InterPro" id="IPR036388">
    <property type="entry name" value="WH-like_DNA-bd_sf"/>
</dbReference>
<dbReference type="Pfam" id="PF08281">
    <property type="entry name" value="Sigma70_r4_2"/>
    <property type="match status" value="1"/>
</dbReference>
<dbReference type="PANTHER" id="PTHR43133">
    <property type="entry name" value="RNA POLYMERASE ECF-TYPE SIGMA FACTO"/>
    <property type="match status" value="1"/>
</dbReference>
<dbReference type="InterPro" id="IPR007627">
    <property type="entry name" value="RNA_pol_sigma70_r2"/>
</dbReference>
<gene>
    <name evidence="7" type="ORF">E5344_13260</name>
</gene>
<evidence type="ECO:0000313" key="8">
    <source>
        <dbReference type="Proteomes" id="UP000309893"/>
    </source>
</evidence>
<dbReference type="GO" id="GO:0003677">
    <property type="term" value="F:DNA binding"/>
    <property type="evidence" value="ECO:0007669"/>
    <property type="project" value="InterPro"/>
</dbReference>
<name>A0A4S2CYY6_9MICO</name>
<dbReference type="GO" id="GO:0016987">
    <property type="term" value="F:sigma factor activity"/>
    <property type="evidence" value="ECO:0007669"/>
    <property type="project" value="UniProtKB-KW"/>
</dbReference>
<dbReference type="SUPFAM" id="SSF88659">
    <property type="entry name" value="Sigma3 and sigma4 domains of RNA polymerase sigma factors"/>
    <property type="match status" value="1"/>
</dbReference>
<dbReference type="CDD" id="cd06171">
    <property type="entry name" value="Sigma70_r4"/>
    <property type="match status" value="1"/>
</dbReference>
<protein>
    <submittedName>
        <fullName evidence="7">RNA polymerase sigma factor</fullName>
    </submittedName>
</protein>
<feature type="domain" description="RNA polymerase sigma-70 region 2" evidence="5">
    <location>
        <begin position="21"/>
        <end position="88"/>
    </location>
</feature>
<comment type="caution">
    <text evidence="7">The sequence shown here is derived from an EMBL/GenBank/DDBJ whole genome shotgun (WGS) entry which is preliminary data.</text>
</comment>
<feature type="domain" description="RNA polymerase sigma factor 70 region 4 type 2" evidence="6">
    <location>
        <begin position="114"/>
        <end position="166"/>
    </location>
</feature>
<keyword evidence="3" id="KW-0731">Sigma factor</keyword>
<sequence length="180" mass="20387">MGHDLRAGIMTRDRDRVIAAVNDNAADILAYLTRRVDPVEDAADLLSEVLTVLWRKAGALPARDEDVRPWMFGIARKMLHHHYRTLGRKHALADRLRSMLTVTDHPGFTTDDHLDLRQALLGLDQIDRDIIGLVHWEGFTLADASRIMGLKEGTTRSRYHRARASLRAHLVAQREAANTE</sequence>
<dbReference type="GO" id="GO:0006352">
    <property type="term" value="P:DNA-templated transcription initiation"/>
    <property type="evidence" value="ECO:0007669"/>
    <property type="project" value="InterPro"/>
</dbReference>
<dbReference type="RefSeq" id="WP_135949917.1">
    <property type="nucleotide sequence ID" value="NZ_CP158846.1"/>
</dbReference>
<evidence type="ECO:0000259" key="6">
    <source>
        <dbReference type="Pfam" id="PF08281"/>
    </source>
</evidence>
<comment type="similarity">
    <text evidence="1">Belongs to the sigma-70 factor family. ECF subfamily.</text>
</comment>
<dbReference type="NCBIfam" id="TIGR02937">
    <property type="entry name" value="sigma70-ECF"/>
    <property type="match status" value="1"/>
</dbReference>
<dbReference type="PANTHER" id="PTHR43133:SF25">
    <property type="entry name" value="RNA POLYMERASE SIGMA FACTOR RFAY-RELATED"/>
    <property type="match status" value="1"/>
</dbReference>
<dbReference type="EMBL" id="SRYO01000010">
    <property type="protein sequence ID" value="TGY34307.1"/>
    <property type="molecule type" value="Genomic_DNA"/>
</dbReference>
<dbReference type="SUPFAM" id="SSF88946">
    <property type="entry name" value="Sigma2 domain of RNA polymerase sigma factors"/>
    <property type="match status" value="1"/>
</dbReference>
<dbReference type="InterPro" id="IPR039425">
    <property type="entry name" value="RNA_pol_sigma-70-like"/>
</dbReference>
<organism evidence="7 8">
    <name type="scientific">Microbacterium laevaniformans</name>
    <dbReference type="NCBI Taxonomy" id="36807"/>
    <lineage>
        <taxon>Bacteria</taxon>
        <taxon>Bacillati</taxon>
        <taxon>Actinomycetota</taxon>
        <taxon>Actinomycetes</taxon>
        <taxon>Micrococcales</taxon>
        <taxon>Microbacteriaceae</taxon>
        <taxon>Microbacterium</taxon>
    </lineage>
</organism>
<evidence type="ECO:0000256" key="1">
    <source>
        <dbReference type="ARBA" id="ARBA00010641"/>
    </source>
</evidence>
<dbReference type="Pfam" id="PF04542">
    <property type="entry name" value="Sigma70_r2"/>
    <property type="match status" value="1"/>
</dbReference>
<dbReference type="InterPro" id="IPR013324">
    <property type="entry name" value="RNA_pol_sigma_r3/r4-like"/>
</dbReference>
<evidence type="ECO:0000313" key="7">
    <source>
        <dbReference type="EMBL" id="TGY34307.1"/>
    </source>
</evidence>
<dbReference type="AlphaFoldDB" id="A0A4S2CYY6"/>
<evidence type="ECO:0000259" key="5">
    <source>
        <dbReference type="Pfam" id="PF04542"/>
    </source>
</evidence>
<evidence type="ECO:0000256" key="3">
    <source>
        <dbReference type="ARBA" id="ARBA00023082"/>
    </source>
</evidence>
<keyword evidence="4" id="KW-0804">Transcription</keyword>
<keyword evidence="2" id="KW-0805">Transcription regulation</keyword>
<dbReference type="Gene3D" id="1.10.1740.10">
    <property type="match status" value="1"/>
</dbReference>
<evidence type="ECO:0000256" key="2">
    <source>
        <dbReference type="ARBA" id="ARBA00023015"/>
    </source>
</evidence>
<accession>A0A4S2CYY6</accession>
<proteinExistence type="inferred from homology"/>
<dbReference type="OrthoDB" id="3747638at2"/>
<dbReference type="InterPro" id="IPR013249">
    <property type="entry name" value="RNA_pol_sigma70_r4_t2"/>
</dbReference>